<feature type="coiled-coil region" evidence="1">
    <location>
        <begin position="98"/>
        <end position="125"/>
    </location>
</feature>
<name>A0AAD4G7V5_BOLED</name>
<organism evidence="2 3">
    <name type="scientific">Boletus edulis BED1</name>
    <dbReference type="NCBI Taxonomy" id="1328754"/>
    <lineage>
        <taxon>Eukaryota</taxon>
        <taxon>Fungi</taxon>
        <taxon>Dikarya</taxon>
        <taxon>Basidiomycota</taxon>
        <taxon>Agaricomycotina</taxon>
        <taxon>Agaricomycetes</taxon>
        <taxon>Agaricomycetidae</taxon>
        <taxon>Boletales</taxon>
        <taxon>Boletineae</taxon>
        <taxon>Boletaceae</taxon>
        <taxon>Boletoideae</taxon>
        <taxon>Boletus</taxon>
    </lineage>
</organism>
<sequence length="328" mass="37530">MLLTTIDLWIALDKLVLKEIPMLKDYNSDISAVPLANLLLRRSTSIGRLRRARQYLSRCHSRTDSKSSIFSQATSEETFAVRYHNQSSSLQGLKGRIEEAALQEIDKKTEELKRANEQHAKVKLRADGIHHTYATLGATKRHAPNCRKCNLEGKLNSMKLEVYEWPLPDDELHAAIVVFELACPLTFSTWRYAMFRLLFSLSKSHRSRGKRPFLLSNYHALQPYFSRRPRSHITLASSSRPVEHRTLFIPATEDQIHVENSLTFFGFNTWEGIPVANSFSKVDIKRYCTYELQEGPYCGLQPYIIGTTHTSNHVLAGQAECPKELSIH</sequence>
<accession>A0AAD4G7V5</accession>
<dbReference type="EMBL" id="WHUW01000099">
    <property type="protein sequence ID" value="KAF8425025.1"/>
    <property type="molecule type" value="Genomic_DNA"/>
</dbReference>
<dbReference type="AlphaFoldDB" id="A0AAD4G7V5"/>
<dbReference type="Proteomes" id="UP001194468">
    <property type="component" value="Unassembled WGS sequence"/>
</dbReference>
<reference evidence="2" key="2">
    <citation type="journal article" date="2020" name="Nat. Commun.">
        <title>Large-scale genome sequencing of mycorrhizal fungi provides insights into the early evolution of symbiotic traits.</title>
        <authorList>
            <person name="Miyauchi S."/>
            <person name="Kiss E."/>
            <person name="Kuo A."/>
            <person name="Drula E."/>
            <person name="Kohler A."/>
            <person name="Sanchez-Garcia M."/>
            <person name="Morin E."/>
            <person name="Andreopoulos B."/>
            <person name="Barry K.W."/>
            <person name="Bonito G."/>
            <person name="Buee M."/>
            <person name="Carver A."/>
            <person name="Chen C."/>
            <person name="Cichocki N."/>
            <person name="Clum A."/>
            <person name="Culley D."/>
            <person name="Crous P.W."/>
            <person name="Fauchery L."/>
            <person name="Girlanda M."/>
            <person name="Hayes R.D."/>
            <person name="Keri Z."/>
            <person name="LaButti K."/>
            <person name="Lipzen A."/>
            <person name="Lombard V."/>
            <person name="Magnuson J."/>
            <person name="Maillard F."/>
            <person name="Murat C."/>
            <person name="Nolan M."/>
            <person name="Ohm R.A."/>
            <person name="Pangilinan J."/>
            <person name="Pereira M.F."/>
            <person name="Perotto S."/>
            <person name="Peter M."/>
            <person name="Pfister S."/>
            <person name="Riley R."/>
            <person name="Sitrit Y."/>
            <person name="Stielow J.B."/>
            <person name="Szollosi G."/>
            <person name="Zifcakova L."/>
            <person name="Stursova M."/>
            <person name="Spatafora J.W."/>
            <person name="Tedersoo L."/>
            <person name="Vaario L.M."/>
            <person name="Yamada A."/>
            <person name="Yan M."/>
            <person name="Wang P."/>
            <person name="Xu J."/>
            <person name="Bruns T."/>
            <person name="Baldrian P."/>
            <person name="Vilgalys R."/>
            <person name="Dunand C."/>
            <person name="Henrissat B."/>
            <person name="Grigoriev I.V."/>
            <person name="Hibbett D."/>
            <person name="Nagy L.G."/>
            <person name="Martin F.M."/>
        </authorList>
    </citation>
    <scope>NUCLEOTIDE SEQUENCE</scope>
    <source>
        <strain evidence="2">BED1</strain>
    </source>
</reference>
<comment type="caution">
    <text evidence="2">The sequence shown here is derived from an EMBL/GenBank/DDBJ whole genome shotgun (WGS) entry which is preliminary data.</text>
</comment>
<proteinExistence type="predicted"/>
<evidence type="ECO:0000313" key="2">
    <source>
        <dbReference type="EMBL" id="KAF8425025.1"/>
    </source>
</evidence>
<keyword evidence="1" id="KW-0175">Coiled coil</keyword>
<evidence type="ECO:0000313" key="3">
    <source>
        <dbReference type="Proteomes" id="UP001194468"/>
    </source>
</evidence>
<reference evidence="2" key="1">
    <citation type="submission" date="2019-10" db="EMBL/GenBank/DDBJ databases">
        <authorList>
            <consortium name="DOE Joint Genome Institute"/>
            <person name="Kuo A."/>
            <person name="Miyauchi S."/>
            <person name="Kiss E."/>
            <person name="Drula E."/>
            <person name="Kohler A."/>
            <person name="Sanchez-Garcia M."/>
            <person name="Andreopoulos B."/>
            <person name="Barry K.W."/>
            <person name="Bonito G."/>
            <person name="Buee M."/>
            <person name="Carver A."/>
            <person name="Chen C."/>
            <person name="Cichocki N."/>
            <person name="Clum A."/>
            <person name="Culley D."/>
            <person name="Crous P.W."/>
            <person name="Fauchery L."/>
            <person name="Girlanda M."/>
            <person name="Hayes R."/>
            <person name="Keri Z."/>
            <person name="LaButti K."/>
            <person name="Lipzen A."/>
            <person name="Lombard V."/>
            <person name="Magnuson J."/>
            <person name="Maillard F."/>
            <person name="Morin E."/>
            <person name="Murat C."/>
            <person name="Nolan M."/>
            <person name="Ohm R."/>
            <person name="Pangilinan J."/>
            <person name="Pereira M."/>
            <person name="Perotto S."/>
            <person name="Peter M."/>
            <person name="Riley R."/>
            <person name="Sitrit Y."/>
            <person name="Stielow B."/>
            <person name="Szollosi G."/>
            <person name="Zifcakova L."/>
            <person name="Stursova M."/>
            <person name="Spatafora J.W."/>
            <person name="Tedersoo L."/>
            <person name="Vaario L.-M."/>
            <person name="Yamada A."/>
            <person name="Yan M."/>
            <person name="Wang P."/>
            <person name="Xu J."/>
            <person name="Bruns T."/>
            <person name="Baldrian P."/>
            <person name="Vilgalys R."/>
            <person name="Henrissat B."/>
            <person name="Grigoriev I.V."/>
            <person name="Hibbett D."/>
            <person name="Nagy L.G."/>
            <person name="Martin F.M."/>
        </authorList>
    </citation>
    <scope>NUCLEOTIDE SEQUENCE</scope>
    <source>
        <strain evidence="2">BED1</strain>
    </source>
</reference>
<protein>
    <submittedName>
        <fullName evidence="2">Uncharacterized protein</fullName>
    </submittedName>
</protein>
<gene>
    <name evidence="2" type="ORF">L210DRAFT_3653337</name>
</gene>
<evidence type="ECO:0000256" key="1">
    <source>
        <dbReference type="SAM" id="Coils"/>
    </source>
</evidence>
<keyword evidence="3" id="KW-1185">Reference proteome</keyword>